<dbReference type="OrthoDB" id="285768at2"/>
<keyword evidence="2" id="KW-1185">Reference proteome</keyword>
<evidence type="ECO:0008006" key="3">
    <source>
        <dbReference type="Google" id="ProtNLM"/>
    </source>
</evidence>
<protein>
    <recommendedName>
        <fullName evidence="3">Carboxypeptidase regulatory-like domain-containing protein</fullName>
    </recommendedName>
</protein>
<evidence type="ECO:0000313" key="2">
    <source>
        <dbReference type="Proteomes" id="UP000320496"/>
    </source>
</evidence>
<gene>
    <name evidence="1" type="ORF">Mal4_16490</name>
</gene>
<dbReference type="RefSeq" id="WP_145368115.1">
    <property type="nucleotide sequence ID" value="NZ_CP036275.1"/>
</dbReference>
<organism evidence="1 2">
    <name type="scientific">Maioricimonas rarisocia</name>
    <dbReference type="NCBI Taxonomy" id="2528026"/>
    <lineage>
        <taxon>Bacteria</taxon>
        <taxon>Pseudomonadati</taxon>
        <taxon>Planctomycetota</taxon>
        <taxon>Planctomycetia</taxon>
        <taxon>Planctomycetales</taxon>
        <taxon>Planctomycetaceae</taxon>
        <taxon>Maioricimonas</taxon>
    </lineage>
</organism>
<dbReference type="PROSITE" id="PS51257">
    <property type="entry name" value="PROKAR_LIPOPROTEIN"/>
    <property type="match status" value="1"/>
</dbReference>
<reference evidence="1 2" key="1">
    <citation type="submission" date="2019-02" db="EMBL/GenBank/DDBJ databases">
        <title>Deep-cultivation of Planctomycetes and their phenomic and genomic characterization uncovers novel biology.</title>
        <authorList>
            <person name="Wiegand S."/>
            <person name="Jogler M."/>
            <person name="Boedeker C."/>
            <person name="Pinto D."/>
            <person name="Vollmers J."/>
            <person name="Rivas-Marin E."/>
            <person name="Kohn T."/>
            <person name="Peeters S.H."/>
            <person name="Heuer A."/>
            <person name="Rast P."/>
            <person name="Oberbeckmann S."/>
            <person name="Bunk B."/>
            <person name="Jeske O."/>
            <person name="Meyerdierks A."/>
            <person name="Storesund J.E."/>
            <person name="Kallscheuer N."/>
            <person name="Luecker S."/>
            <person name="Lage O.M."/>
            <person name="Pohl T."/>
            <person name="Merkel B.J."/>
            <person name="Hornburger P."/>
            <person name="Mueller R.-W."/>
            <person name="Bruemmer F."/>
            <person name="Labrenz M."/>
            <person name="Spormann A.M."/>
            <person name="Op den Camp H."/>
            <person name="Overmann J."/>
            <person name="Amann R."/>
            <person name="Jetten M.S.M."/>
            <person name="Mascher T."/>
            <person name="Medema M.H."/>
            <person name="Devos D.P."/>
            <person name="Kaster A.-K."/>
            <person name="Ovreas L."/>
            <person name="Rohde M."/>
            <person name="Galperin M.Y."/>
            <person name="Jogler C."/>
        </authorList>
    </citation>
    <scope>NUCLEOTIDE SEQUENCE [LARGE SCALE GENOMIC DNA]</scope>
    <source>
        <strain evidence="1 2">Mal4</strain>
    </source>
</reference>
<dbReference type="EMBL" id="CP036275">
    <property type="protein sequence ID" value="QDU37339.1"/>
    <property type="molecule type" value="Genomic_DNA"/>
</dbReference>
<proteinExistence type="predicted"/>
<name>A0A517Z4E3_9PLAN</name>
<dbReference type="AlphaFoldDB" id="A0A517Z4E3"/>
<sequence>MHRVTMAALATLLLVAGCGEPPIPKGTVRGTIEVDGKTYTGKNDVVLLSTSTGQGATAPIQPDGTFHVTEGIPTGTYVAFFAPRADPNATSAVPVTIDTTIPDKYWNEATSDLEVNVEAGENQVGLVIP</sequence>
<accession>A0A517Z4E3</accession>
<dbReference type="Proteomes" id="UP000320496">
    <property type="component" value="Chromosome"/>
</dbReference>
<evidence type="ECO:0000313" key="1">
    <source>
        <dbReference type="EMBL" id="QDU37339.1"/>
    </source>
</evidence>
<dbReference type="KEGG" id="mri:Mal4_16490"/>